<name>A0AAD5T4K4_9FUNG</name>
<proteinExistence type="predicted"/>
<comment type="caution">
    <text evidence="1">The sequence shown here is derived from an EMBL/GenBank/DDBJ whole genome shotgun (WGS) entry which is preliminary data.</text>
</comment>
<dbReference type="EMBL" id="JADGJH010000420">
    <property type="protein sequence ID" value="KAJ3129504.1"/>
    <property type="molecule type" value="Genomic_DNA"/>
</dbReference>
<accession>A0AAD5T4K4</accession>
<keyword evidence="2" id="KW-1185">Reference proteome</keyword>
<reference evidence="1" key="1">
    <citation type="submission" date="2020-05" db="EMBL/GenBank/DDBJ databases">
        <title>Phylogenomic resolution of chytrid fungi.</title>
        <authorList>
            <person name="Stajich J.E."/>
            <person name="Amses K."/>
            <person name="Simmons R."/>
            <person name="Seto K."/>
            <person name="Myers J."/>
            <person name="Bonds A."/>
            <person name="Quandt C.A."/>
            <person name="Barry K."/>
            <person name="Liu P."/>
            <person name="Grigoriev I."/>
            <person name="Longcore J.E."/>
            <person name="James T.Y."/>
        </authorList>
    </citation>
    <scope>NUCLEOTIDE SEQUENCE</scope>
    <source>
        <strain evidence="1">JEL0513</strain>
    </source>
</reference>
<organism evidence="1 2">
    <name type="scientific">Physocladia obscura</name>
    <dbReference type="NCBI Taxonomy" id="109957"/>
    <lineage>
        <taxon>Eukaryota</taxon>
        <taxon>Fungi</taxon>
        <taxon>Fungi incertae sedis</taxon>
        <taxon>Chytridiomycota</taxon>
        <taxon>Chytridiomycota incertae sedis</taxon>
        <taxon>Chytridiomycetes</taxon>
        <taxon>Chytridiales</taxon>
        <taxon>Chytriomycetaceae</taxon>
        <taxon>Physocladia</taxon>
    </lineage>
</organism>
<dbReference type="Proteomes" id="UP001211907">
    <property type="component" value="Unassembled WGS sequence"/>
</dbReference>
<sequence length="210" mass="23284">MGRTNPLGLRVSRLINWRSSVRQPFLTDYVRHVFQQSLVGTPGIRASTTGLWVNITILQSDTTNPNKHPLLTQENPALSGFASVKISEVLGRDELRIGQLANKLPFHTNLWKNVHKETVSVSKTLAGANTPESKEVEISSPLIARAHAEGPLAALKIFRDTPIHLQINLIRNPILDAEIMAQYVAGQIKKGVQLPRLQKNIMSKLELAPK</sequence>
<gene>
    <name evidence="1" type="ORF">HK100_008583</name>
</gene>
<dbReference type="AlphaFoldDB" id="A0AAD5T4K4"/>
<evidence type="ECO:0000313" key="1">
    <source>
        <dbReference type="EMBL" id="KAJ3129504.1"/>
    </source>
</evidence>
<protein>
    <submittedName>
        <fullName evidence="1">Uncharacterized protein</fullName>
    </submittedName>
</protein>
<evidence type="ECO:0000313" key="2">
    <source>
        <dbReference type="Proteomes" id="UP001211907"/>
    </source>
</evidence>